<comment type="catalytic activity">
    <reaction evidence="9">
        <text>S-methyl-5'-thioadenosine + phosphate = 5-(methylsulfanyl)-alpha-D-ribose 1-phosphate + adenine</text>
        <dbReference type="Rhea" id="RHEA:11852"/>
        <dbReference type="ChEBI" id="CHEBI:16708"/>
        <dbReference type="ChEBI" id="CHEBI:17509"/>
        <dbReference type="ChEBI" id="CHEBI:43474"/>
        <dbReference type="ChEBI" id="CHEBI:58533"/>
        <dbReference type="EC" id="2.4.2.28"/>
    </reaction>
    <physiologicalReaction direction="left-to-right" evidence="9">
        <dbReference type="Rhea" id="RHEA:11853"/>
    </physiologicalReaction>
</comment>
<evidence type="ECO:0000256" key="6">
    <source>
        <dbReference type="ARBA" id="ARBA00022833"/>
    </source>
</evidence>
<name>A0A6J6SR36_9ZZZZ</name>
<accession>A0A6J6SR36</accession>
<gene>
    <name evidence="10" type="ORF">UFOPK2788_00562</name>
</gene>
<evidence type="ECO:0000256" key="2">
    <source>
        <dbReference type="ARBA" id="ARBA00007353"/>
    </source>
</evidence>
<keyword evidence="4" id="KW-0479">Metal-binding</keyword>
<dbReference type="InterPro" id="IPR038371">
    <property type="entry name" value="Cu_polyphenol_OxRdtase_sf"/>
</dbReference>
<reference evidence="10" key="1">
    <citation type="submission" date="2020-05" db="EMBL/GenBank/DDBJ databases">
        <authorList>
            <person name="Chiriac C."/>
            <person name="Salcher M."/>
            <person name="Ghai R."/>
            <person name="Kavagutti S V."/>
        </authorList>
    </citation>
    <scope>NUCLEOTIDE SEQUENCE</scope>
</reference>
<dbReference type="Pfam" id="PF02578">
    <property type="entry name" value="Cu-oxidase_4"/>
    <property type="match status" value="1"/>
</dbReference>
<evidence type="ECO:0000256" key="9">
    <source>
        <dbReference type="ARBA" id="ARBA00049893"/>
    </source>
</evidence>
<evidence type="ECO:0000256" key="1">
    <source>
        <dbReference type="ARBA" id="ARBA00000553"/>
    </source>
</evidence>
<dbReference type="GO" id="GO:0017061">
    <property type="term" value="F:S-methyl-5-thioadenosine phosphorylase activity"/>
    <property type="evidence" value="ECO:0007669"/>
    <property type="project" value="UniProtKB-EC"/>
</dbReference>
<dbReference type="GO" id="GO:0005507">
    <property type="term" value="F:copper ion binding"/>
    <property type="evidence" value="ECO:0007669"/>
    <property type="project" value="TreeGrafter"/>
</dbReference>
<protein>
    <submittedName>
        <fullName evidence="10">Unannotated protein</fullName>
    </submittedName>
</protein>
<dbReference type="SUPFAM" id="SSF64438">
    <property type="entry name" value="CNF1/YfiH-like putative cysteine hydrolases"/>
    <property type="match status" value="1"/>
</dbReference>
<keyword evidence="6" id="KW-0862">Zinc</keyword>
<dbReference type="CDD" id="cd16833">
    <property type="entry name" value="YfiH"/>
    <property type="match status" value="1"/>
</dbReference>
<evidence type="ECO:0000256" key="3">
    <source>
        <dbReference type="ARBA" id="ARBA00022679"/>
    </source>
</evidence>
<dbReference type="PANTHER" id="PTHR30616:SF2">
    <property type="entry name" value="PURINE NUCLEOSIDE PHOSPHORYLASE LACC1"/>
    <property type="match status" value="1"/>
</dbReference>
<comment type="catalytic activity">
    <reaction evidence="7">
        <text>adenosine + H2O + H(+) = inosine + NH4(+)</text>
        <dbReference type="Rhea" id="RHEA:24408"/>
        <dbReference type="ChEBI" id="CHEBI:15377"/>
        <dbReference type="ChEBI" id="CHEBI:15378"/>
        <dbReference type="ChEBI" id="CHEBI:16335"/>
        <dbReference type="ChEBI" id="CHEBI:17596"/>
        <dbReference type="ChEBI" id="CHEBI:28938"/>
        <dbReference type="EC" id="3.5.4.4"/>
    </reaction>
    <physiologicalReaction direction="left-to-right" evidence="7">
        <dbReference type="Rhea" id="RHEA:24409"/>
    </physiologicalReaction>
</comment>
<comment type="similarity">
    <text evidence="2">Belongs to the purine nucleoside phosphorylase YfiH/LACC1 family.</text>
</comment>
<evidence type="ECO:0000256" key="4">
    <source>
        <dbReference type="ARBA" id="ARBA00022723"/>
    </source>
</evidence>
<dbReference type="Gene3D" id="3.60.140.10">
    <property type="entry name" value="CNF1/YfiH-like putative cysteine hydrolases"/>
    <property type="match status" value="1"/>
</dbReference>
<dbReference type="PANTHER" id="PTHR30616">
    <property type="entry name" value="UNCHARACTERIZED PROTEIN YFIH"/>
    <property type="match status" value="1"/>
</dbReference>
<dbReference type="GO" id="GO:0016787">
    <property type="term" value="F:hydrolase activity"/>
    <property type="evidence" value="ECO:0007669"/>
    <property type="project" value="UniProtKB-KW"/>
</dbReference>
<dbReference type="EMBL" id="CAEZYV010000069">
    <property type="protein sequence ID" value="CAB4737007.1"/>
    <property type="molecule type" value="Genomic_DNA"/>
</dbReference>
<dbReference type="NCBIfam" id="TIGR00726">
    <property type="entry name" value="peptidoglycan editing factor PgeF"/>
    <property type="match status" value="1"/>
</dbReference>
<dbReference type="AlphaFoldDB" id="A0A6J6SR36"/>
<organism evidence="10">
    <name type="scientific">freshwater metagenome</name>
    <dbReference type="NCBI Taxonomy" id="449393"/>
    <lineage>
        <taxon>unclassified sequences</taxon>
        <taxon>metagenomes</taxon>
        <taxon>ecological metagenomes</taxon>
    </lineage>
</organism>
<comment type="catalytic activity">
    <reaction evidence="1">
        <text>inosine + phosphate = alpha-D-ribose 1-phosphate + hypoxanthine</text>
        <dbReference type="Rhea" id="RHEA:27646"/>
        <dbReference type="ChEBI" id="CHEBI:17368"/>
        <dbReference type="ChEBI" id="CHEBI:17596"/>
        <dbReference type="ChEBI" id="CHEBI:43474"/>
        <dbReference type="ChEBI" id="CHEBI:57720"/>
        <dbReference type="EC" id="2.4.2.1"/>
    </reaction>
    <physiologicalReaction direction="left-to-right" evidence="1">
        <dbReference type="Rhea" id="RHEA:27647"/>
    </physiologicalReaction>
</comment>
<dbReference type="InterPro" id="IPR011324">
    <property type="entry name" value="Cytotoxic_necrot_fac-like_cat"/>
</dbReference>
<sequence>MAQTLFTARSGGVSRSDFSGFNLGDHVGDLAEDVATNRKLLSQLLSQKTPIFMNQVHGPDVVEVTSESKSPVTCDAIITREAGLPLAVLAADCLPILISSSSTVAAVHAGRKGVLNGIISNTVSAIRKMDDGELVARIGPAICKDCYEVNPEMYAEAIAKYPALKTSDQLHCLDLRGAAIAQLAELGVAVISMDICTAHNSNFFSYRREAKTGRQAGVIVL</sequence>
<evidence type="ECO:0000256" key="7">
    <source>
        <dbReference type="ARBA" id="ARBA00047989"/>
    </source>
</evidence>
<comment type="catalytic activity">
    <reaction evidence="8">
        <text>adenosine + phosphate = alpha-D-ribose 1-phosphate + adenine</text>
        <dbReference type="Rhea" id="RHEA:27642"/>
        <dbReference type="ChEBI" id="CHEBI:16335"/>
        <dbReference type="ChEBI" id="CHEBI:16708"/>
        <dbReference type="ChEBI" id="CHEBI:43474"/>
        <dbReference type="ChEBI" id="CHEBI:57720"/>
        <dbReference type="EC" id="2.4.2.1"/>
    </reaction>
    <physiologicalReaction direction="left-to-right" evidence="8">
        <dbReference type="Rhea" id="RHEA:27643"/>
    </physiologicalReaction>
</comment>
<keyword evidence="3" id="KW-0808">Transferase</keyword>
<evidence type="ECO:0000256" key="5">
    <source>
        <dbReference type="ARBA" id="ARBA00022801"/>
    </source>
</evidence>
<evidence type="ECO:0000313" key="10">
    <source>
        <dbReference type="EMBL" id="CAB4737007.1"/>
    </source>
</evidence>
<dbReference type="InterPro" id="IPR003730">
    <property type="entry name" value="Cu_polyphenol_OxRdtase"/>
</dbReference>
<keyword evidence="5" id="KW-0378">Hydrolase</keyword>
<evidence type="ECO:0000256" key="8">
    <source>
        <dbReference type="ARBA" id="ARBA00048968"/>
    </source>
</evidence>
<proteinExistence type="inferred from homology"/>